<evidence type="ECO:0000313" key="2">
    <source>
        <dbReference type="EMBL" id="QJA46669.1"/>
    </source>
</evidence>
<feature type="region of interest" description="Disordered" evidence="1">
    <location>
        <begin position="427"/>
        <end position="469"/>
    </location>
</feature>
<sequence>MAFDIMQLVRQIPNRLTQQQSQQGMPNMLTGQSAMNLPVVASMPMSQLSQVGQWASPHAGSRPLDLTKPDPRSNISLSAVGSVDSARNGGFMDKVRGFTQSPIGQNLQNAMLGWAQGGTMQDSIGKGAQMIALGRRQRDGKENQTANAQWLMQNGYDERAAAAIASDPQSLTAAIKAVYESQQPKYGFSTVDGDIIRYDERGKEPSQTIYDGPDAAPMSAAERARWGIPADDKRAYFMDGGKPQAVGGSGGVSVNVGTEKGYDKTLGEGYGKRFIELQDGAQAAQRAINALDIMDQAMSDPGFYSGAGGGSVANLKRYGAALGLSGAEGIDSMETFNAMAKQAALDTMGGSLGTGFSNADRDFVLDQVPGLQTTPEGNKRLIEVQRILNKRKQDIAGLSREYAAQNDGRIDAGFDDYLAKWAEANPLFPARPQGSGATRGAGEGGRQRARNPQTGETVEWDGNQWRPVR</sequence>
<evidence type="ECO:0000256" key="1">
    <source>
        <dbReference type="SAM" id="MobiDB-lite"/>
    </source>
</evidence>
<accession>A0A6H1ZGT0</accession>
<evidence type="ECO:0000313" key="3">
    <source>
        <dbReference type="EMBL" id="QJA60955.1"/>
    </source>
</evidence>
<organism evidence="2">
    <name type="scientific">viral metagenome</name>
    <dbReference type="NCBI Taxonomy" id="1070528"/>
    <lineage>
        <taxon>unclassified sequences</taxon>
        <taxon>metagenomes</taxon>
        <taxon>organismal metagenomes</taxon>
    </lineage>
</organism>
<gene>
    <name evidence="3" type="ORF">MM415B01016_0024</name>
    <name evidence="2" type="ORF">TM448A00494_0016</name>
</gene>
<dbReference type="AlphaFoldDB" id="A0A6H1ZGT0"/>
<reference evidence="2" key="1">
    <citation type="submission" date="2020-03" db="EMBL/GenBank/DDBJ databases">
        <title>The deep terrestrial virosphere.</title>
        <authorList>
            <person name="Holmfeldt K."/>
            <person name="Nilsson E."/>
            <person name="Simone D."/>
            <person name="Lopez-Fernandez M."/>
            <person name="Wu X."/>
            <person name="de Brujin I."/>
            <person name="Lundin D."/>
            <person name="Andersson A."/>
            <person name="Bertilsson S."/>
            <person name="Dopson M."/>
        </authorList>
    </citation>
    <scope>NUCLEOTIDE SEQUENCE</scope>
    <source>
        <strain evidence="3">MM415B01016</strain>
        <strain evidence="2">TM448A00494</strain>
    </source>
</reference>
<protein>
    <submittedName>
        <fullName evidence="2">Uncharacterized protein</fullName>
    </submittedName>
</protein>
<dbReference type="EMBL" id="MT141426">
    <property type="protein sequence ID" value="QJA60955.1"/>
    <property type="molecule type" value="Genomic_DNA"/>
</dbReference>
<dbReference type="EMBL" id="MT144018">
    <property type="protein sequence ID" value="QJA46669.1"/>
    <property type="molecule type" value="Genomic_DNA"/>
</dbReference>
<name>A0A6H1ZGT0_9ZZZZ</name>
<proteinExistence type="predicted"/>